<feature type="disulfide bond" evidence="2">
    <location>
        <begin position="672"/>
        <end position="699"/>
    </location>
</feature>
<feature type="region of interest" description="Disordered" evidence="3">
    <location>
        <begin position="865"/>
        <end position="888"/>
    </location>
</feature>
<dbReference type="InterPro" id="IPR050778">
    <property type="entry name" value="Cueball_EGF_LRP_Nidogen"/>
</dbReference>
<feature type="transmembrane region" description="Helical" evidence="4">
    <location>
        <begin position="715"/>
        <end position="739"/>
    </location>
</feature>
<keyword evidence="4" id="KW-0472">Membrane</keyword>
<feature type="domain" description="Sushi" evidence="5">
    <location>
        <begin position="645"/>
        <end position="701"/>
    </location>
</feature>
<dbReference type="AlphaFoldDB" id="A0A8B6FV33"/>
<dbReference type="PANTHER" id="PTHR46513">
    <property type="entry name" value="VITELLOGENIN RECEPTOR-LIKE PROTEIN-RELATED-RELATED"/>
    <property type="match status" value="1"/>
</dbReference>
<dbReference type="SUPFAM" id="SSF63825">
    <property type="entry name" value="YWTD domain"/>
    <property type="match status" value="2"/>
</dbReference>
<reference evidence="6" key="1">
    <citation type="submission" date="2018-11" db="EMBL/GenBank/DDBJ databases">
        <authorList>
            <person name="Alioto T."/>
            <person name="Alioto T."/>
        </authorList>
    </citation>
    <scope>NUCLEOTIDE SEQUENCE</scope>
</reference>
<protein>
    <recommendedName>
        <fullName evidence="5">Sushi domain-containing protein</fullName>
    </recommendedName>
</protein>
<dbReference type="GO" id="GO:0042813">
    <property type="term" value="F:Wnt receptor activity"/>
    <property type="evidence" value="ECO:0007669"/>
    <property type="project" value="TreeGrafter"/>
</dbReference>
<keyword evidence="7" id="KW-1185">Reference proteome</keyword>
<dbReference type="PANTHER" id="PTHR46513:SF13">
    <property type="entry name" value="EGF-LIKE DOMAIN-CONTAINING PROTEIN"/>
    <property type="match status" value="1"/>
</dbReference>
<comment type="caution">
    <text evidence="6">The sequence shown here is derived from an EMBL/GenBank/DDBJ whole genome shotgun (WGS) entry which is preliminary data.</text>
</comment>
<dbReference type="Pfam" id="PF14670">
    <property type="entry name" value="FXa_inhibition"/>
    <property type="match status" value="1"/>
</dbReference>
<evidence type="ECO:0000259" key="5">
    <source>
        <dbReference type="PROSITE" id="PS50923"/>
    </source>
</evidence>
<dbReference type="Gene3D" id="2.10.25.10">
    <property type="entry name" value="Laminin"/>
    <property type="match status" value="1"/>
</dbReference>
<dbReference type="GO" id="GO:0005886">
    <property type="term" value="C:plasma membrane"/>
    <property type="evidence" value="ECO:0007669"/>
    <property type="project" value="TreeGrafter"/>
</dbReference>
<proteinExistence type="predicted"/>
<dbReference type="SUPFAM" id="SSF57196">
    <property type="entry name" value="EGF/Laminin"/>
    <property type="match status" value="1"/>
</dbReference>
<name>A0A8B6FV33_MYTGA</name>
<dbReference type="GO" id="GO:0017147">
    <property type="term" value="F:Wnt-protein binding"/>
    <property type="evidence" value="ECO:0007669"/>
    <property type="project" value="TreeGrafter"/>
</dbReference>
<keyword evidence="4" id="KW-0812">Transmembrane</keyword>
<keyword evidence="2" id="KW-0768">Sushi</keyword>
<keyword evidence="4" id="KW-1133">Transmembrane helix</keyword>
<dbReference type="SUPFAM" id="SSF57535">
    <property type="entry name" value="Complement control module/SCR domain"/>
    <property type="match status" value="1"/>
</dbReference>
<dbReference type="Gene3D" id="2.40.128.20">
    <property type="match status" value="1"/>
</dbReference>
<gene>
    <name evidence="6" type="ORF">MGAL_10B008745</name>
</gene>
<evidence type="ECO:0000313" key="7">
    <source>
        <dbReference type="Proteomes" id="UP000596742"/>
    </source>
</evidence>
<evidence type="ECO:0000256" key="1">
    <source>
        <dbReference type="ARBA" id="ARBA00023157"/>
    </source>
</evidence>
<dbReference type="InterPro" id="IPR035976">
    <property type="entry name" value="Sushi/SCR/CCP_sf"/>
</dbReference>
<dbReference type="SUPFAM" id="SSF50814">
    <property type="entry name" value="Lipocalins"/>
    <property type="match status" value="1"/>
</dbReference>
<feature type="domain" description="Sushi" evidence="5">
    <location>
        <begin position="586"/>
        <end position="644"/>
    </location>
</feature>
<dbReference type="CDD" id="cd00033">
    <property type="entry name" value="CCP"/>
    <property type="match status" value="2"/>
</dbReference>
<accession>A0A8B6FV33</accession>
<dbReference type="PROSITE" id="PS50923">
    <property type="entry name" value="SUSHI"/>
    <property type="match status" value="2"/>
</dbReference>
<keyword evidence="1 2" id="KW-1015">Disulfide bond</keyword>
<dbReference type="SMART" id="SM00032">
    <property type="entry name" value="CCP"/>
    <property type="match status" value="2"/>
</dbReference>
<evidence type="ECO:0000256" key="4">
    <source>
        <dbReference type="SAM" id="Phobius"/>
    </source>
</evidence>
<dbReference type="InterPro" id="IPR011042">
    <property type="entry name" value="6-blade_b-propeller_TolB-like"/>
</dbReference>
<evidence type="ECO:0000256" key="2">
    <source>
        <dbReference type="PROSITE-ProRule" id="PRU00302"/>
    </source>
</evidence>
<dbReference type="CDD" id="cd00742">
    <property type="entry name" value="FABP"/>
    <property type="match status" value="1"/>
</dbReference>
<organism evidence="6 7">
    <name type="scientific">Mytilus galloprovincialis</name>
    <name type="common">Mediterranean mussel</name>
    <dbReference type="NCBI Taxonomy" id="29158"/>
    <lineage>
        <taxon>Eukaryota</taxon>
        <taxon>Metazoa</taxon>
        <taxon>Spiralia</taxon>
        <taxon>Lophotrochozoa</taxon>
        <taxon>Mollusca</taxon>
        <taxon>Bivalvia</taxon>
        <taxon>Autobranchia</taxon>
        <taxon>Pteriomorphia</taxon>
        <taxon>Mytilida</taxon>
        <taxon>Mytiloidea</taxon>
        <taxon>Mytilidae</taxon>
        <taxon>Mytilinae</taxon>
        <taxon>Mytilus</taxon>
    </lineage>
</organism>
<evidence type="ECO:0000256" key="3">
    <source>
        <dbReference type="SAM" id="MobiDB-lite"/>
    </source>
</evidence>
<dbReference type="Gene3D" id="2.10.70.10">
    <property type="entry name" value="Complement Module, domain 1"/>
    <property type="match status" value="1"/>
</dbReference>
<dbReference type="OrthoDB" id="6125103at2759"/>
<dbReference type="EMBL" id="UYJE01007467">
    <property type="protein sequence ID" value="VDI55158.1"/>
    <property type="molecule type" value="Genomic_DNA"/>
</dbReference>
<dbReference type="Gene3D" id="2.120.10.30">
    <property type="entry name" value="TolB, C-terminal domain"/>
    <property type="match status" value="1"/>
</dbReference>
<evidence type="ECO:0000313" key="6">
    <source>
        <dbReference type="EMBL" id="VDI55158.1"/>
    </source>
</evidence>
<dbReference type="GO" id="GO:0060070">
    <property type="term" value="P:canonical Wnt signaling pathway"/>
    <property type="evidence" value="ECO:0007669"/>
    <property type="project" value="TreeGrafter"/>
</dbReference>
<dbReference type="InterPro" id="IPR012674">
    <property type="entry name" value="Calycin"/>
</dbReference>
<dbReference type="Pfam" id="PF00084">
    <property type="entry name" value="Sushi"/>
    <property type="match status" value="1"/>
</dbReference>
<sequence length="888" mass="98450">MAQFVGTWKAINSTRKNYDEFCSKSGLTQDLIDKYRDAVTIIGLENKAGDEWIITHDTGLGPPMSYEFKLGQELVTTDSEGNGVKFTATIGADGVWTQSDKSSHELTGWIETITTKRIEGNKMIASTTLNGVTMTTELEKHVIFAVTGEKSKQIEIVNLRNSSSNSLQNTGLINPKWLTYNRPKDRLYWTDVGKVGSITSSGNDLKIMKIDGANTHGIGVYKDYLLWLQSTGGSTSMYVDELNSEDPIYSFALEDLSSPSMFVFYDKNIQPQGNVPCVKNNGGCQQICVVHGYVAKCDCHLGYQLQADELSCIPENIDTTSFLTIDELSNRLFNVYNSTVISSVDTGVIRPTDVAVDYKTDSIIWIESSSGSSIKSIKMDGTLETTITSESSRTTSVDVDSSTSNIFYTTHDSIKVFSPKDSTKRSLLPGLSQPDHIALYPAKGKIFWTEKSNGQSVIKQAPMDGSSKEEFARYTEDKMKSPTDIVIDMTGKLFLHRLIWSDAETDRIESISLSNRNDIRVIMSNTAERTVAVDVDQQYIYFIGQGQRSVKRINKDDTNSQVVFHSILFGRLVTLHKMTKTRISDNQCPDIYDNVDIDNQCTRYTDVSCTYECKPGFMKNPSVTEIKCLPQGSWEMESDYLCTRIVCPNTITNGNLSSICNRFTGTKCSFTCGNGYDKVVTTLECLANGQWSEDTTSVCKLGNAEPTDEGLSTGAIIGLACGGIVLVVIAVAAIVTCQLQRMRKDSQKMKEELQVAYQREYNSSTSGYSYTTETTAADVEVYDEIADDKMFTEKMQTATALSESTSSHRYSKWPDSDLPPPDYLDVVDVSGRYSPFPERKSTYNSQSPTAEGYIRSCAIDGDTNGYITPQSLPSSIRKSNTPSYNNHI</sequence>
<dbReference type="InterPro" id="IPR000436">
    <property type="entry name" value="Sushi_SCR_CCP_dom"/>
</dbReference>
<dbReference type="GO" id="GO:0008289">
    <property type="term" value="F:lipid binding"/>
    <property type="evidence" value="ECO:0007669"/>
    <property type="project" value="UniProtKB-KW"/>
</dbReference>
<dbReference type="Proteomes" id="UP000596742">
    <property type="component" value="Unassembled WGS sequence"/>
</dbReference>
<dbReference type="InterPro" id="IPR000033">
    <property type="entry name" value="LDLR_classB_rpt"/>
</dbReference>
<dbReference type="SMART" id="SM00135">
    <property type="entry name" value="LY"/>
    <property type="match status" value="5"/>
</dbReference>
<comment type="caution">
    <text evidence="2">Lacks conserved residue(s) required for the propagation of feature annotation.</text>
</comment>